<protein>
    <submittedName>
        <fullName evidence="1">Uncharacterized protein</fullName>
    </submittedName>
</protein>
<comment type="caution">
    <text evidence="1">The sequence shown here is derived from an EMBL/GenBank/DDBJ whole genome shotgun (WGS) entry which is preliminary data.</text>
</comment>
<dbReference type="KEGG" id="cput:CONPUDRAFT_150252"/>
<proteinExistence type="predicted"/>
<organism evidence="1 2">
    <name type="scientific">Coniophora puteana (strain RWD-64-598)</name>
    <name type="common">Brown rot fungus</name>
    <dbReference type="NCBI Taxonomy" id="741705"/>
    <lineage>
        <taxon>Eukaryota</taxon>
        <taxon>Fungi</taxon>
        <taxon>Dikarya</taxon>
        <taxon>Basidiomycota</taxon>
        <taxon>Agaricomycotina</taxon>
        <taxon>Agaricomycetes</taxon>
        <taxon>Agaricomycetidae</taxon>
        <taxon>Boletales</taxon>
        <taxon>Coniophorineae</taxon>
        <taxon>Coniophoraceae</taxon>
        <taxon>Coniophora</taxon>
    </lineage>
</organism>
<gene>
    <name evidence="1" type="ORF">CONPUDRAFT_150252</name>
</gene>
<name>A0A5M3N3H4_CONPW</name>
<evidence type="ECO:0000313" key="2">
    <source>
        <dbReference type="Proteomes" id="UP000053558"/>
    </source>
</evidence>
<sequence length="152" mass="17396">MASRHRPHAISQNESVFPRYMESLRSSDKDKFEARMVKLTGWFTSPKAYYEESKAWAIKLLEAARENIETNYIGSNASVSTDAEQLELLLKRFYEMAKEIWYYKYKFDGDLRGRLDAVMQAATRLKESGGENVDANASADIEVDDDSVTMTS</sequence>
<keyword evidence="2" id="KW-1185">Reference proteome</keyword>
<accession>A0A5M3N3H4</accession>
<dbReference type="GeneID" id="19202666"/>
<evidence type="ECO:0000313" key="1">
    <source>
        <dbReference type="EMBL" id="EIW85441.1"/>
    </source>
</evidence>
<dbReference type="Proteomes" id="UP000053558">
    <property type="component" value="Unassembled WGS sequence"/>
</dbReference>
<dbReference type="RefSeq" id="XP_007764929.1">
    <property type="nucleotide sequence ID" value="XM_007766739.1"/>
</dbReference>
<reference evidence="2" key="1">
    <citation type="journal article" date="2012" name="Science">
        <title>The Paleozoic origin of enzymatic lignin decomposition reconstructed from 31 fungal genomes.</title>
        <authorList>
            <person name="Floudas D."/>
            <person name="Binder M."/>
            <person name="Riley R."/>
            <person name="Barry K."/>
            <person name="Blanchette R.A."/>
            <person name="Henrissat B."/>
            <person name="Martinez A.T."/>
            <person name="Otillar R."/>
            <person name="Spatafora J.W."/>
            <person name="Yadav J.S."/>
            <person name="Aerts A."/>
            <person name="Benoit I."/>
            <person name="Boyd A."/>
            <person name="Carlson A."/>
            <person name="Copeland A."/>
            <person name="Coutinho P.M."/>
            <person name="de Vries R.P."/>
            <person name="Ferreira P."/>
            <person name="Findley K."/>
            <person name="Foster B."/>
            <person name="Gaskell J."/>
            <person name="Glotzer D."/>
            <person name="Gorecki P."/>
            <person name="Heitman J."/>
            <person name="Hesse C."/>
            <person name="Hori C."/>
            <person name="Igarashi K."/>
            <person name="Jurgens J.A."/>
            <person name="Kallen N."/>
            <person name="Kersten P."/>
            <person name="Kohler A."/>
            <person name="Kuees U."/>
            <person name="Kumar T.K.A."/>
            <person name="Kuo A."/>
            <person name="LaButti K."/>
            <person name="Larrondo L.F."/>
            <person name="Lindquist E."/>
            <person name="Ling A."/>
            <person name="Lombard V."/>
            <person name="Lucas S."/>
            <person name="Lundell T."/>
            <person name="Martin R."/>
            <person name="McLaughlin D.J."/>
            <person name="Morgenstern I."/>
            <person name="Morin E."/>
            <person name="Murat C."/>
            <person name="Nagy L.G."/>
            <person name="Nolan M."/>
            <person name="Ohm R.A."/>
            <person name="Patyshakuliyeva A."/>
            <person name="Rokas A."/>
            <person name="Ruiz-Duenas F.J."/>
            <person name="Sabat G."/>
            <person name="Salamov A."/>
            <person name="Samejima M."/>
            <person name="Schmutz J."/>
            <person name="Slot J.C."/>
            <person name="St John F."/>
            <person name="Stenlid J."/>
            <person name="Sun H."/>
            <person name="Sun S."/>
            <person name="Syed K."/>
            <person name="Tsang A."/>
            <person name="Wiebenga A."/>
            <person name="Young D."/>
            <person name="Pisabarro A."/>
            <person name="Eastwood D.C."/>
            <person name="Martin F."/>
            <person name="Cullen D."/>
            <person name="Grigoriev I.V."/>
            <person name="Hibbett D.S."/>
        </authorList>
    </citation>
    <scope>NUCLEOTIDE SEQUENCE [LARGE SCALE GENOMIC DNA]</scope>
    <source>
        <strain evidence="2">RWD-64-598 SS2</strain>
    </source>
</reference>
<dbReference type="EMBL" id="JH711574">
    <property type="protein sequence ID" value="EIW85441.1"/>
    <property type="molecule type" value="Genomic_DNA"/>
</dbReference>
<dbReference type="AlphaFoldDB" id="A0A5M3N3H4"/>